<comment type="caution">
    <text evidence="1">The sequence shown here is derived from an EMBL/GenBank/DDBJ whole genome shotgun (WGS) entry which is preliminary data.</text>
</comment>
<protein>
    <submittedName>
        <fullName evidence="1">Accessory Sec system protein Asp1</fullName>
    </submittedName>
</protein>
<accession>A0A844FNR8</accession>
<dbReference type="NCBIfam" id="TIGR03713">
    <property type="entry name" value="acc_sec_asp1"/>
    <property type="match status" value="1"/>
</dbReference>
<dbReference type="GO" id="GO:0015031">
    <property type="term" value="P:protein transport"/>
    <property type="evidence" value="ECO:0007669"/>
    <property type="project" value="InterPro"/>
</dbReference>
<sequence>MFAWEDGEMYYFVPSWYRRNRTWLSYDQIWFLNGGLIHFDFDDSINQIRMFKDEGEPVKILTLGYLPSIGNFLFRHNILDAESDNIFDYLQGIPNDQVIRNVNYMDFNWPKDCTFVYNSFNILVYRGDELYARIRMGITGNLIQIEFVHEGYKYRTMFFDWRGFLSSILNYDAEGRFESRVFLNPEGEEVFRNNKDDSVTIFPNAQGRFKKSRYDSITEMISEYLDKYFAENLQPDDAFIIAASRRHDQFLLEKLKGYKTAISYYGHRTNFDDPHVFETAKMASMVIADSDYTVNLMRENGVEHVMQLPPLDTNLSMGESDRERLLKVMFMAGGLPEEVIRLSLKQLFDVMEENKLVELNFADYAGFDQFGILNRLVQDELAKRETKYQYYFLRADQSLPKEAEAENEDEEESLVRRINYVTIHSDNELIKILKPIRLIVDLSKRPEIFLQVVGISTGIPQINLVKSDYVDDGKNGLRIGSIDDLAGALRYYLNGLSNWNRAKMYSVNKISSYTAEKLVRELTDAVGGK</sequence>
<name>A0A844FNR8_9LACO</name>
<proteinExistence type="predicted"/>
<dbReference type="Pfam" id="PF16993">
    <property type="entry name" value="Asp1"/>
    <property type="match status" value="1"/>
</dbReference>
<dbReference type="AlphaFoldDB" id="A0A844FNR8"/>
<dbReference type="InterPro" id="IPR022372">
    <property type="entry name" value="Accessory_SS_Asp1"/>
</dbReference>
<dbReference type="Proteomes" id="UP000452141">
    <property type="component" value="Unassembled WGS sequence"/>
</dbReference>
<evidence type="ECO:0000313" key="2">
    <source>
        <dbReference type="Proteomes" id="UP000452141"/>
    </source>
</evidence>
<evidence type="ECO:0000313" key="1">
    <source>
        <dbReference type="EMBL" id="MST80261.1"/>
    </source>
</evidence>
<reference evidence="1 2" key="1">
    <citation type="submission" date="2019-08" db="EMBL/GenBank/DDBJ databases">
        <title>In-depth cultivation of the pig gut microbiome towards novel bacterial diversity and tailored functional studies.</title>
        <authorList>
            <person name="Wylensek D."/>
            <person name="Hitch T.C.A."/>
            <person name="Clavel T."/>
        </authorList>
    </citation>
    <scope>NUCLEOTIDE SEQUENCE [LARGE SCALE GENOMIC DNA]</scope>
    <source>
        <strain evidence="1 2">WCA-470BD-2E</strain>
    </source>
</reference>
<organism evidence="1 2">
    <name type="scientific">Lactobacillus equicursoris</name>
    <dbReference type="NCBI Taxonomy" id="420645"/>
    <lineage>
        <taxon>Bacteria</taxon>
        <taxon>Bacillati</taxon>
        <taxon>Bacillota</taxon>
        <taxon>Bacilli</taxon>
        <taxon>Lactobacillales</taxon>
        <taxon>Lactobacillaceae</taxon>
        <taxon>Lactobacillus</taxon>
    </lineage>
</organism>
<dbReference type="EMBL" id="VUMW01000022">
    <property type="protein sequence ID" value="MST80261.1"/>
    <property type="molecule type" value="Genomic_DNA"/>
</dbReference>
<gene>
    <name evidence="1" type="primary">asp1</name>
    <name evidence="1" type="ORF">FYJ61_07330</name>
</gene>